<evidence type="ECO:0000313" key="8">
    <source>
        <dbReference type="Proteomes" id="UP000446658"/>
    </source>
</evidence>
<dbReference type="Proteomes" id="UP000446658">
    <property type="component" value="Unassembled WGS sequence"/>
</dbReference>
<name>A0A844GFB6_9NEIS</name>
<dbReference type="InterPro" id="IPR006189">
    <property type="entry name" value="CHASE_dom"/>
</dbReference>
<evidence type="ECO:0000256" key="2">
    <source>
        <dbReference type="ARBA" id="ARBA00022692"/>
    </source>
</evidence>
<organism evidence="7 8">
    <name type="scientific">Paludibacterium denitrificans</name>
    <dbReference type="NCBI Taxonomy" id="2675226"/>
    <lineage>
        <taxon>Bacteria</taxon>
        <taxon>Pseudomonadati</taxon>
        <taxon>Pseudomonadota</taxon>
        <taxon>Betaproteobacteria</taxon>
        <taxon>Neisseriales</taxon>
        <taxon>Chromobacteriaceae</taxon>
        <taxon>Paludibacterium</taxon>
    </lineage>
</organism>
<evidence type="ECO:0000313" key="7">
    <source>
        <dbReference type="EMBL" id="MTD33587.1"/>
    </source>
</evidence>
<keyword evidence="4 5" id="KW-0472">Membrane</keyword>
<sequence>MMEPDLPSANPVYGFDVLNERHFSAPIRQALLTGRKTSTPPFELYEGGKAYMLVKPLYLGHAGEVRAGAAGRELAGMAALLIYCEKLMKLPGSDPDFYLKLRQNHAGRQPFYASHHHASHADWWPVLFRLEMELPVGGEAQPFLLGVAKEVRTADLHILSLLLVNIAILVLFVSALVELLAAAGVEGCPAASG</sequence>
<dbReference type="InterPro" id="IPR042240">
    <property type="entry name" value="CHASE_sf"/>
</dbReference>
<keyword evidence="8" id="KW-1185">Reference proteome</keyword>
<proteinExistence type="predicted"/>
<evidence type="ECO:0000256" key="1">
    <source>
        <dbReference type="ARBA" id="ARBA00004370"/>
    </source>
</evidence>
<dbReference type="GO" id="GO:0016020">
    <property type="term" value="C:membrane"/>
    <property type="evidence" value="ECO:0007669"/>
    <property type="project" value="UniProtKB-SubCell"/>
</dbReference>
<dbReference type="AlphaFoldDB" id="A0A844GFB6"/>
<accession>A0A844GFB6</accession>
<comment type="caution">
    <text evidence="7">The sequence shown here is derived from an EMBL/GenBank/DDBJ whole genome shotgun (WGS) entry which is preliminary data.</text>
</comment>
<dbReference type="GO" id="GO:0003824">
    <property type="term" value="F:catalytic activity"/>
    <property type="evidence" value="ECO:0007669"/>
    <property type="project" value="UniProtKB-ARBA"/>
</dbReference>
<gene>
    <name evidence="7" type="ORF">GKE73_12715</name>
</gene>
<keyword evidence="3 5" id="KW-1133">Transmembrane helix</keyword>
<evidence type="ECO:0000256" key="4">
    <source>
        <dbReference type="ARBA" id="ARBA00023136"/>
    </source>
</evidence>
<evidence type="ECO:0000259" key="6">
    <source>
        <dbReference type="PROSITE" id="PS50839"/>
    </source>
</evidence>
<dbReference type="Pfam" id="PF03924">
    <property type="entry name" value="CHASE"/>
    <property type="match status" value="1"/>
</dbReference>
<dbReference type="PROSITE" id="PS50839">
    <property type="entry name" value="CHASE"/>
    <property type="match status" value="1"/>
</dbReference>
<keyword evidence="2 5" id="KW-0812">Transmembrane</keyword>
<dbReference type="GO" id="GO:0007165">
    <property type="term" value="P:signal transduction"/>
    <property type="evidence" value="ECO:0007669"/>
    <property type="project" value="UniProtKB-ARBA"/>
</dbReference>
<dbReference type="EMBL" id="WLYX01000001">
    <property type="protein sequence ID" value="MTD33587.1"/>
    <property type="molecule type" value="Genomic_DNA"/>
</dbReference>
<reference evidence="7 8" key="1">
    <citation type="submission" date="2019-11" db="EMBL/GenBank/DDBJ databases">
        <title>Draft genome sequence of Paludibacterium sp. dN18-1.</title>
        <authorList>
            <person name="Im W.-T."/>
        </authorList>
    </citation>
    <scope>NUCLEOTIDE SEQUENCE [LARGE SCALE GENOMIC DNA]</scope>
    <source>
        <strain evidence="8">dN 18-1</strain>
    </source>
</reference>
<protein>
    <recommendedName>
        <fullName evidence="6">CHASE domain-containing protein</fullName>
    </recommendedName>
</protein>
<dbReference type="Gene3D" id="3.30.450.350">
    <property type="entry name" value="CHASE domain"/>
    <property type="match status" value="1"/>
</dbReference>
<feature type="transmembrane region" description="Helical" evidence="5">
    <location>
        <begin position="158"/>
        <end position="177"/>
    </location>
</feature>
<feature type="domain" description="CHASE" evidence="6">
    <location>
        <begin position="1"/>
        <end position="82"/>
    </location>
</feature>
<comment type="subcellular location">
    <subcellularLocation>
        <location evidence="1">Membrane</location>
    </subcellularLocation>
</comment>
<evidence type="ECO:0000256" key="3">
    <source>
        <dbReference type="ARBA" id="ARBA00022989"/>
    </source>
</evidence>
<evidence type="ECO:0000256" key="5">
    <source>
        <dbReference type="SAM" id="Phobius"/>
    </source>
</evidence>